<name>A0ACB9JKY0_9ASTR</name>
<dbReference type="EMBL" id="CM042020">
    <property type="protein sequence ID" value="KAI3820834.1"/>
    <property type="molecule type" value="Genomic_DNA"/>
</dbReference>
<accession>A0ACB9JKY0</accession>
<keyword evidence="2" id="KW-1185">Reference proteome</keyword>
<dbReference type="Proteomes" id="UP001056120">
    <property type="component" value="Linkage Group LG03"/>
</dbReference>
<evidence type="ECO:0000313" key="2">
    <source>
        <dbReference type="Proteomes" id="UP001056120"/>
    </source>
</evidence>
<organism evidence="1 2">
    <name type="scientific">Smallanthus sonchifolius</name>
    <dbReference type="NCBI Taxonomy" id="185202"/>
    <lineage>
        <taxon>Eukaryota</taxon>
        <taxon>Viridiplantae</taxon>
        <taxon>Streptophyta</taxon>
        <taxon>Embryophyta</taxon>
        <taxon>Tracheophyta</taxon>
        <taxon>Spermatophyta</taxon>
        <taxon>Magnoliopsida</taxon>
        <taxon>eudicotyledons</taxon>
        <taxon>Gunneridae</taxon>
        <taxon>Pentapetalae</taxon>
        <taxon>asterids</taxon>
        <taxon>campanulids</taxon>
        <taxon>Asterales</taxon>
        <taxon>Asteraceae</taxon>
        <taxon>Asteroideae</taxon>
        <taxon>Heliantheae alliance</taxon>
        <taxon>Millerieae</taxon>
        <taxon>Smallanthus</taxon>
    </lineage>
</organism>
<reference evidence="2" key="1">
    <citation type="journal article" date="2022" name="Mol. Ecol. Resour.">
        <title>The genomes of chicory, endive, great burdock and yacon provide insights into Asteraceae palaeo-polyploidization history and plant inulin production.</title>
        <authorList>
            <person name="Fan W."/>
            <person name="Wang S."/>
            <person name="Wang H."/>
            <person name="Wang A."/>
            <person name="Jiang F."/>
            <person name="Liu H."/>
            <person name="Zhao H."/>
            <person name="Xu D."/>
            <person name="Zhang Y."/>
        </authorList>
    </citation>
    <scope>NUCLEOTIDE SEQUENCE [LARGE SCALE GENOMIC DNA]</scope>
    <source>
        <strain evidence="2">cv. Yunnan</strain>
    </source>
</reference>
<proteinExistence type="predicted"/>
<gene>
    <name evidence="1" type="ORF">L1987_08383</name>
</gene>
<protein>
    <submittedName>
        <fullName evidence="1">Uncharacterized protein</fullName>
    </submittedName>
</protein>
<reference evidence="1 2" key="2">
    <citation type="journal article" date="2022" name="Mol. Ecol. Resour.">
        <title>The genomes of chicory, endive, great burdock and yacon provide insights into Asteraceae paleo-polyploidization history and plant inulin production.</title>
        <authorList>
            <person name="Fan W."/>
            <person name="Wang S."/>
            <person name="Wang H."/>
            <person name="Wang A."/>
            <person name="Jiang F."/>
            <person name="Liu H."/>
            <person name="Zhao H."/>
            <person name="Xu D."/>
            <person name="Zhang Y."/>
        </authorList>
    </citation>
    <scope>NUCLEOTIDE SEQUENCE [LARGE SCALE GENOMIC DNA]</scope>
    <source>
        <strain evidence="2">cv. Yunnan</strain>
        <tissue evidence="1">Leaves</tissue>
    </source>
</reference>
<comment type="caution">
    <text evidence="1">The sequence shown here is derived from an EMBL/GenBank/DDBJ whole genome shotgun (WGS) entry which is preliminary data.</text>
</comment>
<evidence type="ECO:0000313" key="1">
    <source>
        <dbReference type="EMBL" id="KAI3820834.1"/>
    </source>
</evidence>
<sequence length="113" mass="11760">MQASPSHDSPMLPSTPCSVCDDLHASMPPPVAHYDHLEVPSPTHEPAAQSHEPDMRQPTSAASPTRSDVSHGRAPLLSATSEEAAASHGPVDVSYGRAPLLSAASSQQPLQPP</sequence>